<dbReference type="Gene3D" id="1.10.287.500">
    <property type="entry name" value="Helix hairpin bin"/>
    <property type="match status" value="1"/>
</dbReference>
<reference evidence="2 3" key="1">
    <citation type="submission" date="2020-07" db="EMBL/GenBank/DDBJ databases">
        <authorList>
            <person name="Li M."/>
        </authorList>
    </citation>
    <scope>NUCLEOTIDE SEQUENCE [LARGE SCALE GENOMIC DNA]</scope>
    <source>
        <strain evidence="2 3">DSM 23284</strain>
    </source>
</reference>
<evidence type="ECO:0000313" key="3">
    <source>
        <dbReference type="Proteomes" id="UP000559404"/>
    </source>
</evidence>
<dbReference type="InterPro" id="IPR007439">
    <property type="entry name" value="Chemotax_Pase_CheZ"/>
</dbReference>
<keyword evidence="3" id="KW-1185">Reference proteome</keyword>
<evidence type="ECO:0000313" key="2">
    <source>
        <dbReference type="EMBL" id="MBA4612033.1"/>
    </source>
</evidence>
<dbReference type="AlphaFoldDB" id="A0A838XYU4"/>
<comment type="caution">
    <text evidence="2">The sequence shown here is derived from an EMBL/GenBank/DDBJ whole genome shotgun (WGS) entry which is preliminary data.</text>
</comment>
<dbReference type="GO" id="GO:0009288">
    <property type="term" value="C:bacterial-type flagellum"/>
    <property type="evidence" value="ECO:0007669"/>
    <property type="project" value="InterPro"/>
</dbReference>
<protein>
    <submittedName>
        <fullName evidence="2">Protein phosphatase CheZ</fullName>
    </submittedName>
</protein>
<dbReference type="GO" id="GO:0050920">
    <property type="term" value="P:regulation of chemotaxis"/>
    <property type="evidence" value="ECO:0007669"/>
    <property type="project" value="InterPro"/>
</dbReference>
<sequence length="225" mass="24841">MGALRKEDVAGLITFLENNRERDGSVTLNDVIQLAEEMTGSMRAFLTAVQPTVTKELTAIADEITRLKGEILQLRPNDMKDNQIPEAGRELDAIVDSTERATETIMEAAETIMETGEQDPDAYRNLVNDKMIEIFEACAFQDITGQRISKVVATLNAIDARVSAFVERLRIAEGDDAPAEETDAERRKRELILHGPQHTGEGVSQDDVDSMMSSGAQDEIDKLFG</sequence>
<reference evidence="2 3" key="2">
    <citation type="submission" date="2020-08" db="EMBL/GenBank/DDBJ databases">
        <title>Stappia taiwanensis sp. nov., isolated from a coastal thermal spring.</title>
        <authorList>
            <person name="Kampfer P."/>
        </authorList>
    </citation>
    <scope>NUCLEOTIDE SEQUENCE [LARGE SCALE GENOMIC DNA]</scope>
    <source>
        <strain evidence="2 3">DSM 23284</strain>
    </source>
</reference>
<organism evidence="2 3">
    <name type="scientific">Stappia taiwanensis</name>
    <dbReference type="NCBI Taxonomy" id="992267"/>
    <lineage>
        <taxon>Bacteria</taxon>
        <taxon>Pseudomonadati</taxon>
        <taxon>Pseudomonadota</taxon>
        <taxon>Alphaproteobacteria</taxon>
        <taxon>Hyphomicrobiales</taxon>
        <taxon>Stappiaceae</taxon>
        <taxon>Stappia</taxon>
    </lineage>
</organism>
<dbReference type="RefSeq" id="WP_181760232.1">
    <property type="nucleotide sequence ID" value="NZ_BMCR01000003.1"/>
</dbReference>
<dbReference type="SUPFAM" id="SSF75708">
    <property type="entry name" value="Chemotaxis phosphatase CheZ"/>
    <property type="match status" value="1"/>
</dbReference>
<dbReference type="EMBL" id="JACEON010000008">
    <property type="protein sequence ID" value="MBA4612033.1"/>
    <property type="molecule type" value="Genomic_DNA"/>
</dbReference>
<feature type="region of interest" description="Disordered" evidence="1">
    <location>
        <begin position="176"/>
        <end position="225"/>
    </location>
</feature>
<name>A0A838XYU4_9HYPH</name>
<dbReference type="GO" id="GO:0003824">
    <property type="term" value="F:catalytic activity"/>
    <property type="evidence" value="ECO:0007669"/>
    <property type="project" value="InterPro"/>
</dbReference>
<proteinExistence type="predicted"/>
<evidence type="ECO:0000256" key="1">
    <source>
        <dbReference type="SAM" id="MobiDB-lite"/>
    </source>
</evidence>
<accession>A0A838XYU4</accession>
<dbReference type="Pfam" id="PF04344">
    <property type="entry name" value="CheZ"/>
    <property type="match status" value="1"/>
</dbReference>
<gene>
    <name evidence="2" type="ORF">H1W37_10240</name>
</gene>
<dbReference type="Proteomes" id="UP000559404">
    <property type="component" value="Unassembled WGS sequence"/>
</dbReference>